<evidence type="ECO:0000313" key="3">
    <source>
        <dbReference type="Proteomes" id="UP000586918"/>
    </source>
</evidence>
<dbReference type="SUPFAM" id="SSF52402">
    <property type="entry name" value="Adenine nucleotide alpha hydrolases-like"/>
    <property type="match status" value="1"/>
</dbReference>
<dbReference type="AlphaFoldDB" id="A0A848DTY6"/>
<dbReference type="InterPro" id="IPR006016">
    <property type="entry name" value="UspA"/>
</dbReference>
<feature type="domain" description="UspA" evidence="1">
    <location>
        <begin position="5"/>
        <end position="139"/>
    </location>
</feature>
<gene>
    <name evidence="2" type="ORF">HF519_29870</name>
</gene>
<dbReference type="Gene3D" id="3.40.50.12370">
    <property type="match status" value="1"/>
</dbReference>
<evidence type="ECO:0000259" key="1">
    <source>
        <dbReference type="Pfam" id="PF00582"/>
    </source>
</evidence>
<name>A0A848DTY6_9PSEU</name>
<dbReference type="RefSeq" id="WP_169416295.1">
    <property type="nucleotide sequence ID" value="NZ_JAAXKZ010000242.1"/>
</dbReference>
<evidence type="ECO:0000313" key="2">
    <source>
        <dbReference type="EMBL" id="NMH95664.1"/>
    </source>
</evidence>
<accession>A0A848DTY6</accession>
<reference evidence="2 3" key="1">
    <citation type="submission" date="2020-04" db="EMBL/GenBank/DDBJ databases">
        <authorList>
            <person name="Klaysubun C."/>
            <person name="Duangmal K."/>
            <person name="Lipun K."/>
        </authorList>
    </citation>
    <scope>NUCLEOTIDE SEQUENCE [LARGE SCALE GENOMIC DNA]</scope>
    <source>
        <strain evidence="2 3">DSM 45300</strain>
    </source>
</reference>
<keyword evidence="3" id="KW-1185">Reference proteome</keyword>
<dbReference type="Pfam" id="PF00582">
    <property type="entry name" value="Usp"/>
    <property type="match status" value="1"/>
</dbReference>
<protein>
    <submittedName>
        <fullName evidence="2">Universal stress protein</fullName>
    </submittedName>
</protein>
<comment type="caution">
    <text evidence="2">The sequence shown here is derived from an EMBL/GenBank/DDBJ whole genome shotgun (WGS) entry which is preliminary data.</text>
</comment>
<dbReference type="Proteomes" id="UP000586918">
    <property type="component" value="Unassembled WGS sequence"/>
</dbReference>
<dbReference type="CDD" id="cd00293">
    <property type="entry name" value="USP-like"/>
    <property type="match status" value="1"/>
</dbReference>
<dbReference type="EMBL" id="JAAXKZ010000242">
    <property type="protein sequence ID" value="NMH95664.1"/>
    <property type="molecule type" value="Genomic_DNA"/>
</dbReference>
<proteinExistence type="predicted"/>
<sequence>MTSARKRVIVGVTGTLTNLQALRVAADSARERDAVLYAVHVWETGNDLESMRATAHKPGVITCLQLMTQAFDDAMGGAPDDIDLRTVVVEGHPGYRLPRLAHLDTDLLVLGAGRPGRWTIPPTARQCLRQAQCPVLVVPAPEMARTAPMLARGKQGARQLQRVIVDWAVADKGA</sequence>
<organism evidence="2 3">
    <name type="scientific">Pseudonocardia bannensis</name>
    <dbReference type="NCBI Taxonomy" id="630973"/>
    <lineage>
        <taxon>Bacteria</taxon>
        <taxon>Bacillati</taxon>
        <taxon>Actinomycetota</taxon>
        <taxon>Actinomycetes</taxon>
        <taxon>Pseudonocardiales</taxon>
        <taxon>Pseudonocardiaceae</taxon>
        <taxon>Pseudonocardia</taxon>
    </lineage>
</organism>